<feature type="domain" description="Metallo-beta-lactamase" evidence="6">
    <location>
        <begin position="31"/>
        <end position="265"/>
    </location>
</feature>
<sequence length="279" mass="30357">MLEWRLYEAGHCMHPELATLQGGRLAPCAFPALVAALRHPVHGRILFDTGYAHAFFAATARFPERLYRWATPVRLQEGESLVAQLARDGIAAGDIAWVVVSHLHGDHVGGLADFPLARIACAREAVDWMRARGRIGALRKGVLPALFDSATQARMEAFEDRRTVALEGPFARFGVARDLFDDGSLLAIPLPGHAPGHYGLLFRDADGLVFLVADASWSSHAIRAGIPPPAAVTGWLGDTDAYRTTLAHLHALHREAPHVRLVPAHCREWRPAGEGLAHA</sequence>
<dbReference type="InterPro" id="IPR036866">
    <property type="entry name" value="RibonucZ/Hydroxyglut_hydro"/>
</dbReference>
<name>A0ABN6FPG2_9GAMM</name>
<proteinExistence type="inferred from homology"/>
<dbReference type="PANTHER" id="PTHR42978">
    <property type="entry name" value="QUORUM-QUENCHING LACTONASE YTNP-RELATED-RELATED"/>
    <property type="match status" value="1"/>
</dbReference>
<accession>A0ABN6FPG2</accession>
<evidence type="ECO:0000256" key="3">
    <source>
        <dbReference type="ARBA" id="ARBA00022723"/>
    </source>
</evidence>
<evidence type="ECO:0000256" key="1">
    <source>
        <dbReference type="ARBA" id="ARBA00001947"/>
    </source>
</evidence>
<dbReference type="SUPFAM" id="SSF56281">
    <property type="entry name" value="Metallo-hydrolase/oxidoreductase"/>
    <property type="match status" value="1"/>
</dbReference>
<dbReference type="RefSeq" id="WP_213435192.1">
    <property type="nucleotide sequence ID" value="NZ_AP024545.1"/>
</dbReference>
<protein>
    <submittedName>
        <fullName evidence="7">MBL fold metallo-hydrolase</fullName>
    </submittedName>
</protein>
<evidence type="ECO:0000256" key="4">
    <source>
        <dbReference type="ARBA" id="ARBA00022801"/>
    </source>
</evidence>
<keyword evidence="8" id="KW-1185">Reference proteome</keyword>
<evidence type="ECO:0000256" key="5">
    <source>
        <dbReference type="ARBA" id="ARBA00022833"/>
    </source>
</evidence>
<reference evidence="7 8" key="1">
    <citation type="submission" date="2021-03" db="EMBL/GenBank/DDBJ databases">
        <title>Complete Genome Sequences of Two Lysobacter Strains Isolated from Sea Water (Lysobacter caseinilyticus) and Soil (Lysobacter helvus) in South Korea.</title>
        <authorList>
            <person name="Watanabe Y."/>
            <person name="Arakawa K."/>
        </authorList>
    </citation>
    <scope>NUCLEOTIDE SEQUENCE [LARGE SCALE GENOMIC DNA]</scope>
    <source>
        <strain evidence="7 8">KVB24</strain>
    </source>
</reference>
<dbReference type="InterPro" id="IPR051013">
    <property type="entry name" value="MBL_superfamily_lactonases"/>
</dbReference>
<dbReference type="Gene3D" id="3.60.15.10">
    <property type="entry name" value="Ribonuclease Z/Hydroxyacylglutathione hydrolase-like"/>
    <property type="match status" value="1"/>
</dbReference>
<evidence type="ECO:0000313" key="7">
    <source>
        <dbReference type="EMBL" id="BCT91165.1"/>
    </source>
</evidence>
<comment type="similarity">
    <text evidence="2">Belongs to the metallo-beta-lactamase superfamily.</text>
</comment>
<dbReference type="SMART" id="SM00849">
    <property type="entry name" value="Lactamase_B"/>
    <property type="match status" value="1"/>
</dbReference>
<keyword evidence="3" id="KW-0479">Metal-binding</keyword>
<dbReference type="PANTHER" id="PTHR42978:SF2">
    <property type="entry name" value="102 KBASES UNSTABLE REGION: FROM 1 TO 119443"/>
    <property type="match status" value="1"/>
</dbReference>
<dbReference type="CDD" id="cd07730">
    <property type="entry name" value="metallo-hydrolase-like_MBL-fold"/>
    <property type="match status" value="1"/>
</dbReference>
<dbReference type="Proteomes" id="UP000681317">
    <property type="component" value="Chromosome"/>
</dbReference>
<evidence type="ECO:0000256" key="2">
    <source>
        <dbReference type="ARBA" id="ARBA00007749"/>
    </source>
</evidence>
<keyword evidence="4" id="KW-0378">Hydrolase</keyword>
<dbReference type="EMBL" id="AP024545">
    <property type="protein sequence ID" value="BCT91165.1"/>
    <property type="molecule type" value="Genomic_DNA"/>
</dbReference>
<dbReference type="InterPro" id="IPR001279">
    <property type="entry name" value="Metallo-B-lactamas"/>
</dbReference>
<keyword evidence="5" id="KW-0862">Zinc</keyword>
<evidence type="ECO:0000259" key="6">
    <source>
        <dbReference type="SMART" id="SM00849"/>
    </source>
</evidence>
<comment type="cofactor">
    <cofactor evidence="1">
        <name>Zn(2+)</name>
        <dbReference type="ChEBI" id="CHEBI:29105"/>
    </cofactor>
</comment>
<dbReference type="Pfam" id="PF00753">
    <property type="entry name" value="Lactamase_B"/>
    <property type="match status" value="1"/>
</dbReference>
<evidence type="ECO:0000313" key="8">
    <source>
        <dbReference type="Proteomes" id="UP000681317"/>
    </source>
</evidence>
<organism evidence="7 8">
    <name type="scientific">Noviluteimonas caseinilytica</name>
    <dbReference type="NCBI Taxonomy" id="2675101"/>
    <lineage>
        <taxon>Bacteria</taxon>
        <taxon>Pseudomonadati</taxon>
        <taxon>Pseudomonadota</taxon>
        <taxon>Gammaproteobacteria</taxon>
        <taxon>Lysobacterales</taxon>
        <taxon>Lysobacteraceae</taxon>
        <taxon>Noviluteimonas</taxon>
    </lineage>
</organism>
<gene>
    <name evidence="7" type="primary">gumP</name>
    <name evidence="7" type="ORF">LYSCAS_01890</name>
</gene>